<name>A0A1N6L8P4_9BURK</name>
<dbReference type="RefSeq" id="WP_074301437.1">
    <property type="nucleotide sequence ID" value="NZ_FSRU01000002.1"/>
</dbReference>
<dbReference type="Proteomes" id="UP000185151">
    <property type="component" value="Unassembled WGS sequence"/>
</dbReference>
<proteinExistence type="predicted"/>
<dbReference type="OrthoDB" id="8999741at2"/>
<organism evidence="1 2">
    <name type="scientific">Paraburkholderia phenazinium</name>
    <dbReference type="NCBI Taxonomy" id="60549"/>
    <lineage>
        <taxon>Bacteria</taxon>
        <taxon>Pseudomonadati</taxon>
        <taxon>Pseudomonadota</taxon>
        <taxon>Betaproteobacteria</taxon>
        <taxon>Burkholderiales</taxon>
        <taxon>Burkholderiaceae</taxon>
        <taxon>Paraburkholderia</taxon>
    </lineage>
</organism>
<dbReference type="EMBL" id="FSRU01000002">
    <property type="protein sequence ID" value="SIO65105.1"/>
    <property type="molecule type" value="Genomic_DNA"/>
</dbReference>
<keyword evidence="2" id="KW-1185">Reference proteome</keyword>
<sequence>MSTLFAPHAATANQTSRALHWMNRIRLPLEAWSGRRRFLAGCLIAALVFAIGTNGWISVDLAGVQASRTAISDAQHKLAQAQQALAQLPALRRHAAATSNAQEPAQWTPADDARLMSLLAVRSGVTLLTLAPDTGTGASADATRSMHLTVQADFLHLMVFLRGLSDLPILAVPEDVTVKRSAGGLLVSASLHVFADLTPAAASPEPIVDEDMDADDEDVVFYDPFLRQPQADGDVADMGLLRLAGLLRDRMRGLALLETPDGAATVEQGQRVGDDLVMGMDALSITLTNRLGTRTLALTEAS</sequence>
<reference evidence="1 2" key="1">
    <citation type="submission" date="2016-11" db="EMBL/GenBank/DDBJ databases">
        <authorList>
            <person name="Jaros S."/>
            <person name="Januszkiewicz K."/>
            <person name="Wedrychowicz H."/>
        </authorList>
    </citation>
    <scope>NUCLEOTIDE SEQUENCE [LARGE SCALE GENOMIC DNA]</scope>
    <source>
        <strain evidence="1 2">GAS95</strain>
    </source>
</reference>
<evidence type="ECO:0008006" key="3">
    <source>
        <dbReference type="Google" id="ProtNLM"/>
    </source>
</evidence>
<accession>A0A1N6L8P4</accession>
<gene>
    <name evidence="1" type="ORF">SAMN05444165_6681</name>
</gene>
<evidence type="ECO:0000313" key="2">
    <source>
        <dbReference type="Proteomes" id="UP000185151"/>
    </source>
</evidence>
<evidence type="ECO:0000313" key="1">
    <source>
        <dbReference type="EMBL" id="SIO65105.1"/>
    </source>
</evidence>
<dbReference type="AlphaFoldDB" id="A0A1N6L8P4"/>
<protein>
    <recommendedName>
        <fullName evidence="3">Tfp pilus assembly protein PilO</fullName>
    </recommendedName>
</protein>